<feature type="transmembrane region" description="Helical" evidence="7">
    <location>
        <begin position="12"/>
        <end position="38"/>
    </location>
</feature>
<dbReference type="PANTHER" id="PTHR30193:SF37">
    <property type="entry name" value="INNER MEMBRANE ABC TRANSPORTER PERMEASE PROTEIN YCJO"/>
    <property type="match status" value="1"/>
</dbReference>
<comment type="caution">
    <text evidence="9">The sequence shown here is derived from an EMBL/GenBank/DDBJ whole genome shotgun (WGS) entry which is preliminary data.</text>
</comment>
<keyword evidence="3" id="KW-1003">Cell membrane</keyword>
<dbReference type="GO" id="GO:0055085">
    <property type="term" value="P:transmembrane transport"/>
    <property type="evidence" value="ECO:0007669"/>
    <property type="project" value="InterPro"/>
</dbReference>
<name>A0A8J2VCG0_9BACL</name>
<dbReference type="Pfam" id="PF00528">
    <property type="entry name" value="BPD_transp_1"/>
    <property type="match status" value="1"/>
</dbReference>
<dbReference type="Proteomes" id="UP000628775">
    <property type="component" value="Unassembled WGS sequence"/>
</dbReference>
<protein>
    <submittedName>
        <fullName evidence="9">ABC transporter permease</fullName>
    </submittedName>
</protein>
<evidence type="ECO:0000256" key="2">
    <source>
        <dbReference type="ARBA" id="ARBA00022448"/>
    </source>
</evidence>
<evidence type="ECO:0000256" key="6">
    <source>
        <dbReference type="ARBA" id="ARBA00023136"/>
    </source>
</evidence>
<dbReference type="AlphaFoldDB" id="A0A8J2VCG0"/>
<gene>
    <name evidence="9" type="ORF">GCM10011391_00580</name>
</gene>
<reference evidence="9" key="1">
    <citation type="journal article" date="2014" name="Int. J. Syst. Evol. Microbiol.">
        <title>Complete genome sequence of Corynebacterium casei LMG S-19264T (=DSM 44701T), isolated from a smear-ripened cheese.</title>
        <authorList>
            <consortium name="US DOE Joint Genome Institute (JGI-PGF)"/>
            <person name="Walter F."/>
            <person name="Albersmeier A."/>
            <person name="Kalinowski J."/>
            <person name="Ruckert C."/>
        </authorList>
    </citation>
    <scope>NUCLEOTIDE SEQUENCE</scope>
    <source>
        <strain evidence="9">CGMCC 1.15371</strain>
    </source>
</reference>
<keyword evidence="10" id="KW-1185">Reference proteome</keyword>
<evidence type="ECO:0000256" key="3">
    <source>
        <dbReference type="ARBA" id="ARBA00022475"/>
    </source>
</evidence>
<keyword evidence="4 7" id="KW-0812">Transmembrane</keyword>
<dbReference type="PROSITE" id="PS50928">
    <property type="entry name" value="ABC_TM1"/>
    <property type="match status" value="1"/>
</dbReference>
<dbReference type="SUPFAM" id="SSF161098">
    <property type="entry name" value="MetI-like"/>
    <property type="match status" value="1"/>
</dbReference>
<evidence type="ECO:0000256" key="7">
    <source>
        <dbReference type="RuleBase" id="RU363032"/>
    </source>
</evidence>
<evidence type="ECO:0000256" key="1">
    <source>
        <dbReference type="ARBA" id="ARBA00004651"/>
    </source>
</evidence>
<dbReference type="Gene3D" id="1.10.3720.10">
    <property type="entry name" value="MetI-like"/>
    <property type="match status" value="1"/>
</dbReference>
<comment type="subcellular location">
    <subcellularLocation>
        <location evidence="1 7">Cell membrane</location>
        <topology evidence="1 7">Multi-pass membrane protein</topology>
    </subcellularLocation>
</comment>
<evidence type="ECO:0000313" key="9">
    <source>
        <dbReference type="EMBL" id="GGE26105.1"/>
    </source>
</evidence>
<feature type="transmembrane region" description="Helical" evidence="7">
    <location>
        <begin position="105"/>
        <end position="125"/>
    </location>
</feature>
<dbReference type="InterPro" id="IPR051393">
    <property type="entry name" value="ABC_transporter_permease"/>
</dbReference>
<dbReference type="GO" id="GO:0005886">
    <property type="term" value="C:plasma membrane"/>
    <property type="evidence" value="ECO:0007669"/>
    <property type="project" value="UniProtKB-SubCell"/>
</dbReference>
<dbReference type="PANTHER" id="PTHR30193">
    <property type="entry name" value="ABC TRANSPORTER PERMEASE PROTEIN"/>
    <property type="match status" value="1"/>
</dbReference>
<proteinExistence type="inferred from homology"/>
<evidence type="ECO:0000256" key="5">
    <source>
        <dbReference type="ARBA" id="ARBA00022989"/>
    </source>
</evidence>
<feature type="domain" description="ABC transmembrane type-1" evidence="8">
    <location>
        <begin position="68"/>
        <end position="282"/>
    </location>
</feature>
<reference evidence="9" key="2">
    <citation type="submission" date="2020-09" db="EMBL/GenBank/DDBJ databases">
        <authorList>
            <person name="Sun Q."/>
            <person name="Zhou Y."/>
        </authorList>
    </citation>
    <scope>NUCLEOTIDE SEQUENCE</scope>
    <source>
        <strain evidence="9">CGMCC 1.15371</strain>
    </source>
</reference>
<evidence type="ECO:0000256" key="4">
    <source>
        <dbReference type="ARBA" id="ARBA00022692"/>
    </source>
</evidence>
<organism evidence="9 10">
    <name type="scientific">Pullulanibacillus camelliae</name>
    <dbReference type="NCBI Taxonomy" id="1707096"/>
    <lineage>
        <taxon>Bacteria</taxon>
        <taxon>Bacillati</taxon>
        <taxon>Bacillota</taxon>
        <taxon>Bacilli</taxon>
        <taxon>Bacillales</taxon>
        <taxon>Sporolactobacillaceae</taxon>
        <taxon>Pullulanibacillus</taxon>
    </lineage>
</organism>
<dbReference type="EMBL" id="BMIR01000001">
    <property type="protein sequence ID" value="GGE26105.1"/>
    <property type="molecule type" value="Genomic_DNA"/>
</dbReference>
<dbReference type="RefSeq" id="WP_188687709.1">
    <property type="nucleotide sequence ID" value="NZ_BMIR01000001.1"/>
</dbReference>
<sequence>MKIDTKAKWGIVLGLGPALLIYIGFAIVPIIISFYYSFMKWDGFSPMQYVGLDNFKELFKDQLFWHSLKNNVYVILASVIGQLSLALLFALLLNRKLKGAKFFRTIGFMPVVLSSVVVSLTWSLIYNSEDGLLNELLRAVGLQSWTQNWLGNEHLAMISVCVTIIWQFIGLYMIIFLAALQNIPREILEAAEIDGATEWSKTWKIILPMMKDTITAALVLAISGSLKTFDQIYVMTSGGPNHATDVSALYMYNKTFQSLQFGYGSAISVFIFIFGLVLILVLNKLIGKSAV</sequence>
<feature type="transmembrane region" description="Helical" evidence="7">
    <location>
        <begin position="155"/>
        <end position="180"/>
    </location>
</feature>
<dbReference type="CDD" id="cd06261">
    <property type="entry name" value="TM_PBP2"/>
    <property type="match status" value="1"/>
</dbReference>
<keyword evidence="2 7" id="KW-0813">Transport</keyword>
<feature type="transmembrane region" description="Helical" evidence="7">
    <location>
        <begin position="261"/>
        <end position="282"/>
    </location>
</feature>
<evidence type="ECO:0000259" key="8">
    <source>
        <dbReference type="PROSITE" id="PS50928"/>
    </source>
</evidence>
<feature type="transmembrane region" description="Helical" evidence="7">
    <location>
        <begin position="72"/>
        <end position="93"/>
    </location>
</feature>
<keyword evidence="5 7" id="KW-1133">Transmembrane helix</keyword>
<keyword evidence="6 7" id="KW-0472">Membrane</keyword>
<dbReference type="InterPro" id="IPR035906">
    <property type="entry name" value="MetI-like_sf"/>
</dbReference>
<accession>A0A8J2VCG0</accession>
<comment type="similarity">
    <text evidence="7">Belongs to the binding-protein-dependent transport system permease family.</text>
</comment>
<evidence type="ECO:0000313" key="10">
    <source>
        <dbReference type="Proteomes" id="UP000628775"/>
    </source>
</evidence>
<dbReference type="InterPro" id="IPR000515">
    <property type="entry name" value="MetI-like"/>
</dbReference>